<proteinExistence type="predicted"/>
<reference evidence="1" key="1">
    <citation type="submission" date="2023-01" db="EMBL/GenBank/DDBJ databases">
        <authorList>
            <person name="Van Ghelder C."/>
            <person name="Rancurel C."/>
        </authorList>
    </citation>
    <scope>NUCLEOTIDE SEQUENCE</scope>
    <source>
        <strain evidence="1">CNCM I-4278</strain>
    </source>
</reference>
<dbReference type="Gene3D" id="3.30.530.20">
    <property type="match status" value="1"/>
</dbReference>
<comment type="caution">
    <text evidence="1">The sequence shown here is derived from an EMBL/GenBank/DDBJ whole genome shotgun (WGS) entry which is preliminary data.</text>
</comment>
<protein>
    <submittedName>
        <fullName evidence="1">Uncharacterized protein</fullName>
    </submittedName>
</protein>
<keyword evidence="2" id="KW-1185">Reference proteome</keyword>
<dbReference type="InterPro" id="IPR015075">
    <property type="entry name" value="AtaL"/>
</dbReference>
<dbReference type="EMBL" id="CAOQHR010000008">
    <property type="protein sequence ID" value="CAI6338599.1"/>
    <property type="molecule type" value="Genomic_DNA"/>
</dbReference>
<dbReference type="OrthoDB" id="2320332at2759"/>
<dbReference type="AlphaFoldDB" id="A0A9W4XNP0"/>
<dbReference type="Pfam" id="PF08982">
    <property type="entry name" value="AtaL"/>
    <property type="match status" value="1"/>
</dbReference>
<evidence type="ECO:0000313" key="1">
    <source>
        <dbReference type="EMBL" id="CAI6338599.1"/>
    </source>
</evidence>
<dbReference type="InterPro" id="IPR023393">
    <property type="entry name" value="START-like_dom_sf"/>
</dbReference>
<sequence length="160" mass="18011">MIGVTCSARDHKAREADALHTRNSTAFSTNHALSKVSYWEAVPRVPKVTAHIYKSYTVPLNPPSEPSPKLTHAQLQAGLHRKVRFPQEFVPPIASCDVLSDENNVVKRYVTFKPGGHKTETTEIVRTWGDVWVCLLNLFLVLFPPSSLQTPFNVFRFPVD</sequence>
<accession>A0A9W4XNP0</accession>
<dbReference type="Proteomes" id="UP001152607">
    <property type="component" value="Unassembled WGS sequence"/>
</dbReference>
<name>A0A9W4XNP0_9PLEO</name>
<organism evidence="1 2">
    <name type="scientific">Periconia digitata</name>
    <dbReference type="NCBI Taxonomy" id="1303443"/>
    <lineage>
        <taxon>Eukaryota</taxon>
        <taxon>Fungi</taxon>
        <taxon>Dikarya</taxon>
        <taxon>Ascomycota</taxon>
        <taxon>Pezizomycotina</taxon>
        <taxon>Dothideomycetes</taxon>
        <taxon>Pleosporomycetidae</taxon>
        <taxon>Pleosporales</taxon>
        <taxon>Massarineae</taxon>
        <taxon>Periconiaceae</taxon>
        <taxon>Periconia</taxon>
    </lineage>
</organism>
<evidence type="ECO:0000313" key="2">
    <source>
        <dbReference type="Proteomes" id="UP001152607"/>
    </source>
</evidence>
<dbReference type="SUPFAM" id="SSF55961">
    <property type="entry name" value="Bet v1-like"/>
    <property type="match status" value="1"/>
</dbReference>
<gene>
    <name evidence="1" type="ORF">PDIGIT_LOCUS11729</name>
</gene>